<sequence>MVRRDYEIKFFNYAPGNVVNHSLILIKGFIVCNSNIDGEDEPSTDDVNGNVEDAIPDTIEVSVGEADTSSSKWDVVNLKYKCLVNLSFGKNVLSFRFAETITTLVLSYVPRDTLFRVTPVYIICDEDDGRFQSPEGCDNSIESACNRINLGCKLIQCLVSNKLFEKGFGHKTFQLESDFTHNSTNCLVFYSKLPVCSARTMKPEDLWEYFGREIMTSIHGNQDCKFLAFLSCTIWDGTTVKAHAALGGGGLALFGSACLHTWPDSFDKIIPCFLNSTKINKSLLMDDSCHRGTYGGCFSTTLGAVCHELGHTFDLGHTKHGLMGRGFDHIDLVFTMKCTKSTERCSKNVRNINKIGSTHHAVVTFIQDINVSCNINSLQKPRNPTLSQTPITSLNRNSHALQDDQNSDDKTFWSASCATILAFHKWFNNFDRNLNQEDVILKFDRTRNAVISNRGIKVIELRKENGDVLHSWQFPENLAKKKLFLVPVQHLNVAETIVVEDAFGNLLKQRLSSLV</sequence>
<dbReference type="KEGG" id="btab:109044771"/>
<evidence type="ECO:0000313" key="1">
    <source>
        <dbReference type="EMBL" id="CAH0381738.1"/>
    </source>
</evidence>
<dbReference type="PANTHER" id="PTHR21054">
    <property type="entry name" value="ZINC METALLOPROTEINASE-RELATED"/>
    <property type="match status" value="1"/>
</dbReference>
<proteinExistence type="predicted"/>
<protein>
    <recommendedName>
        <fullName evidence="3">Zinc metalloproteinase</fullName>
    </recommendedName>
</protein>
<dbReference type="EMBL" id="OU963862">
    <property type="protein sequence ID" value="CAH0381738.1"/>
    <property type="molecule type" value="Genomic_DNA"/>
</dbReference>
<evidence type="ECO:0000313" key="2">
    <source>
        <dbReference type="Proteomes" id="UP001152759"/>
    </source>
</evidence>
<dbReference type="InterPro" id="IPR021917">
    <property type="entry name" value="Unchr_Zn-peptidase-like"/>
</dbReference>
<evidence type="ECO:0008006" key="3">
    <source>
        <dbReference type="Google" id="ProtNLM"/>
    </source>
</evidence>
<dbReference type="Pfam" id="PF12044">
    <property type="entry name" value="Metallopep"/>
    <property type="match status" value="1"/>
</dbReference>
<name>A0A9P0A273_BEMTA</name>
<keyword evidence="2" id="KW-1185">Reference proteome</keyword>
<organism evidence="1 2">
    <name type="scientific">Bemisia tabaci</name>
    <name type="common">Sweetpotato whitefly</name>
    <name type="synonym">Aleurodes tabaci</name>
    <dbReference type="NCBI Taxonomy" id="7038"/>
    <lineage>
        <taxon>Eukaryota</taxon>
        <taxon>Metazoa</taxon>
        <taxon>Ecdysozoa</taxon>
        <taxon>Arthropoda</taxon>
        <taxon>Hexapoda</taxon>
        <taxon>Insecta</taxon>
        <taxon>Pterygota</taxon>
        <taxon>Neoptera</taxon>
        <taxon>Paraneoptera</taxon>
        <taxon>Hemiptera</taxon>
        <taxon>Sternorrhyncha</taxon>
        <taxon>Aleyrodoidea</taxon>
        <taxon>Aleyrodidae</taxon>
        <taxon>Aleyrodinae</taxon>
        <taxon>Bemisia</taxon>
    </lineage>
</organism>
<accession>A0A9P0A273</accession>
<dbReference type="InterPro" id="IPR053002">
    <property type="entry name" value="Metalloproteinase_M10B"/>
</dbReference>
<gene>
    <name evidence="1" type="ORF">BEMITA_LOCUS1357</name>
</gene>
<dbReference type="AlphaFoldDB" id="A0A9P0A273"/>
<dbReference type="PANTHER" id="PTHR21054:SF2">
    <property type="entry name" value="MIP04191P"/>
    <property type="match status" value="1"/>
</dbReference>
<reference evidence="1" key="1">
    <citation type="submission" date="2021-12" db="EMBL/GenBank/DDBJ databases">
        <authorList>
            <person name="King R."/>
        </authorList>
    </citation>
    <scope>NUCLEOTIDE SEQUENCE</scope>
</reference>
<dbReference type="Proteomes" id="UP001152759">
    <property type="component" value="Chromosome 1"/>
</dbReference>